<dbReference type="EMBL" id="QVFU01000076">
    <property type="protein sequence ID" value="RFS43205.1"/>
    <property type="molecule type" value="Genomic_DNA"/>
</dbReference>
<proteinExistence type="predicted"/>
<sequence>MASAPTDQIIDTFWNGSIEAQRVLSSSIPRPHLQRWHDWTDSGWTYRSELFEYVSVQAVAAHAVITTPPNIPPRWWTALRTALEAIATVNTTRVTIQPGFLAWAMPHYLGISAGDYTRYPWTTAHGDFHFANLCAPELHILDWEGWGLAPAGYDAAMLHSYSLLSPDTAADITHELAPWLHTATGRYAELAVITELLHAASQGTNPALVEPLRHRAAVLLNQPRWP</sequence>
<keyword evidence="2" id="KW-1185">Reference proteome</keyword>
<name>A0A372FR23_9ACTN</name>
<dbReference type="Proteomes" id="UP000262621">
    <property type="component" value="Unassembled WGS sequence"/>
</dbReference>
<gene>
    <name evidence="1" type="ORF">D0Q02_29170</name>
</gene>
<dbReference type="InterPro" id="IPR011009">
    <property type="entry name" value="Kinase-like_dom_sf"/>
</dbReference>
<evidence type="ECO:0008006" key="3">
    <source>
        <dbReference type="Google" id="ProtNLM"/>
    </source>
</evidence>
<dbReference type="AlphaFoldDB" id="A0A372FR23"/>
<dbReference type="OrthoDB" id="3680308at2"/>
<evidence type="ECO:0000313" key="2">
    <source>
        <dbReference type="Proteomes" id="UP000262621"/>
    </source>
</evidence>
<evidence type="ECO:0000313" key="1">
    <source>
        <dbReference type="EMBL" id="RFS43205.1"/>
    </source>
</evidence>
<comment type="caution">
    <text evidence="1">The sequence shown here is derived from an EMBL/GenBank/DDBJ whole genome shotgun (WGS) entry which is preliminary data.</text>
</comment>
<dbReference type="SUPFAM" id="SSF56112">
    <property type="entry name" value="Protein kinase-like (PK-like)"/>
    <property type="match status" value="1"/>
</dbReference>
<protein>
    <recommendedName>
        <fullName evidence="3">Aminoglycoside phosphotransferase domain-containing protein</fullName>
    </recommendedName>
</protein>
<accession>A0A372FR23</accession>
<organism evidence="1 2">
    <name type="scientific">Micromonospora craniellae</name>
    <dbReference type="NCBI Taxonomy" id="2294034"/>
    <lineage>
        <taxon>Bacteria</taxon>
        <taxon>Bacillati</taxon>
        <taxon>Actinomycetota</taxon>
        <taxon>Actinomycetes</taxon>
        <taxon>Micromonosporales</taxon>
        <taxon>Micromonosporaceae</taxon>
        <taxon>Micromonospora</taxon>
    </lineage>
</organism>
<reference evidence="1 2" key="1">
    <citation type="submission" date="2018-08" db="EMBL/GenBank/DDBJ databases">
        <title>Verrucosispora craniellae sp. nov., isolated from a marine sponge in the South China Sea.</title>
        <authorList>
            <person name="Li L."/>
            <person name="Lin H.W."/>
        </authorList>
    </citation>
    <scope>NUCLEOTIDE SEQUENCE [LARGE SCALE GENOMIC DNA]</scope>
    <source>
        <strain evidence="1 2">LHW63014</strain>
    </source>
</reference>